<reference evidence="2 3" key="1">
    <citation type="submission" date="2016-02" db="EMBL/GenBank/DDBJ databases">
        <title>Genome analysis of coral dinoflagellate symbionts highlights evolutionary adaptations to a symbiotic lifestyle.</title>
        <authorList>
            <person name="Aranda M."/>
            <person name="Li Y."/>
            <person name="Liew Y.J."/>
            <person name="Baumgarten S."/>
            <person name="Simakov O."/>
            <person name="Wilson M."/>
            <person name="Piel J."/>
            <person name="Ashoor H."/>
            <person name="Bougouffa S."/>
            <person name="Bajic V.B."/>
            <person name="Ryu T."/>
            <person name="Ravasi T."/>
            <person name="Bayer T."/>
            <person name="Micklem G."/>
            <person name="Kim H."/>
            <person name="Bhak J."/>
            <person name="Lajeunesse T.C."/>
            <person name="Voolstra C.R."/>
        </authorList>
    </citation>
    <scope>NUCLEOTIDE SEQUENCE [LARGE SCALE GENOMIC DNA]</scope>
    <source>
        <strain evidence="2 3">CCMP2467</strain>
    </source>
</reference>
<feature type="region of interest" description="Disordered" evidence="1">
    <location>
        <begin position="1114"/>
        <end position="1151"/>
    </location>
</feature>
<feature type="compositionally biased region" description="Low complexity" evidence="1">
    <location>
        <begin position="752"/>
        <end position="767"/>
    </location>
</feature>
<feature type="region of interest" description="Disordered" evidence="1">
    <location>
        <begin position="752"/>
        <end position="784"/>
    </location>
</feature>
<dbReference type="OrthoDB" id="445862at2759"/>
<feature type="compositionally biased region" description="Basic and acidic residues" evidence="1">
    <location>
        <begin position="774"/>
        <end position="784"/>
    </location>
</feature>
<proteinExistence type="predicted"/>
<sequence length="1407" mass="153794">MRGANYRTRTSKSNPGQRRWSDDRVWYPAPASMLRFASAEVEQVKATQEAEEDRPDRNCPLVLPKGNRFQLSVPPTLDTLEQLLQKLRQLSAKSATATRQIDGSLVDQDISNISDGLRFAEHILVGALATPRTNTTRKAMVFSDGLFTGPSSRNDAFLDAIAAAKVAGFSTSIVGLGAGRAMNRWLLEEAAEAGHGEFLALSSPSSIDKAVAMAGPGHYPTFAFDVELRLAISHGARLLRSYGHRRRGGLRPSATDVEQDELLPLGVLRSGLLSRQVLVFDLPGYHHSVRFLTCNLLYEQTDGTKVSQRVPYEQLVLTSLETQATWPGADFLHRLHESMLLREELVEEEETAQALQLPMTGTRGHASRWDRLSVRWHRLQSSLEELATEAQETLRRLPSLSGSDILKRIWGLLEISRTAGRGSAGTRTPAPFAVCEGSPELRSVSEGTEGLAFPNRRKCRLPGVWHRLGGAKAARAEAERSQKIADYSKMLEKALQQLNSTLPRESAEKAQALLHGYAMDKPEEVCKVRGKDPGRVPESLLLEDSLSSKTEHPVSSCQHHGKRPAAAGTPLPGSALRVALLMAHWKRMDFEHSTVEEADPRFPCGACSGDDAATSRFATTCGGMSKMRHEQIGQRKVEAYVAALTREMEPLLSRQETEALARFLYNFVQLKSQKKLLPLQPMLGMAYRTLLPALPADALASTGLAMVYSGLREGSAWQELGNRIAAGSLSALIFAVGQEFLQALELRSHGQDGSTSFTGSSSTPTVGDFSVVSHNEDDRQNQDGDLSWDRRLELARESGRFIVRCLEGRDRRNSGQHQINLPKRVYILVRDGKGNVFRDPVEVYFRFSDIKPRVQVGSGYGDSIFVGFASQREVDGERLGPRDCCLVGDGGKHREVVPIIPVVVVGTRLFVALPGGVWHRKATKRLLPPGALVKPTLASVAGVVAGEDPSHPSDGAEIKVWVAYVSAELEAEIRQEVAEDIFEPPFTDAQGRDCAPYAPALIALADDHFSFLTAESGAAKPERHTEDKFEKRVSAMESSLAEIRETLKTLAGSAAPQVPPHAKAQSPASAGPPKAKAASQASIPAGLDRSVVAAARAAGISKEHLGQMAQLLKEKPGTLKDLPALKTRQGPLSESEGEEPDEVAEPGMAEGGDPLQQAVVELTKIAKSLAMPKREKPDLEALLGYGSLGDRGDASSSSSTRRNSAALSALRKALRESPALIYEPMEKNMREDFGLREPLPGEPPGLVTARSWLQSRSRVQNYTNHVRWMWQIAAVWDCLMQDRVQEARARVALLMAAGEQSSIDSGNWLISTVSLLEGPPPYQQFSHHAAPASHELQHSALLDPRWFELFLWQLKEQESYQEARRKLTQRRPGGGEAAKDETDQGPKGPRGKAKAKGTSGDQNQEAK</sequence>
<evidence type="ECO:0000313" key="2">
    <source>
        <dbReference type="EMBL" id="OLP87087.1"/>
    </source>
</evidence>
<dbReference type="EMBL" id="LSRX01000881">
    <property type="protein sequence ID" value="OLP87087.1"/>
    <property type="molecule type" value="Genomic_DNA"/>
</dbReference>
<evidence type="ECO:0000256" key="1">
    <source>
        <dbReference type="SAM" id="MobiDB-lite"/>
    </source>
</evidence>
<accession>A0A1Q9CW03</accession>
<evidence type="ECO:0008006" key="4">
    <source>
        <dbReference type="Google" id="ProtNLM"/>
    </source>
</evidence>
<comment type="caution">
    <text evidence="2">The sequence shown here is derived from an EMBL/GenBank/DDBJ whole genome shotgun (WGS) entry which is preliminary data.</text>
</comment>
<dbReference type="SUPFAM" id="SSF53300">
    <property type="entry name" value="vWA-like"/>
    <property type="match status" value="1"/>
</dbReference>
<feature type="region of interest" description="Disordered" evidence="1">
    <location>
        <begin position="1"/>
        <end position="24"/>
    </location>
</feature>
<gene>
    <name evidence="2" type="ORF">AK812_SmicGene31721</name>
</gene>
<evidence type="ECO:0000313" key="3">
    <source>
        <dbReference type="Proteomes" id="UP000186817"/>
    </source>
</evidence>
<feature type="region of interest" description="Disordered" evidence="1">
    <location>
        <begin position="1362"/>
        <end position="1407"/>
    </location>
</feature>
<dbReference type="InterPro" id="IPR036465">
    <property type="entry name" value="vWFA_dom_sf"/>
</dbReference>
<keyword evidence="3" id="KW-1185">Reference proteome</keyword>
<dbReference type="Gene3D" id="3.40.50.410">
    <property type="entry name" value="von Willebrand factor, type A domain"/>
    <property type="match status" value="1"/>
</dbReference>
<feature type="region of interest" description="Disordered" evidence="1">
    <location>
        <begin position="1052"/>
        <end position="1083"/>
    </location>
</feature>
<protein>
    <recommendedName>
        <fullName evidence="4">VWFA domain-containing protein</fullName>
    </recommendedName>
</protein>
<feature type="compositionally biased region" description="Polar residues" evidence="1">
    <location>
        <begin position="7"/>
        <end position="16"/>
    </location>
</feature>
<organism evidence="2 3">
    <name type="scientific">Symbiodinium microadriaticum</name>
    <name type="common">Dinoflagellate</name>
    <name type="synonym">Zooxanthella microadriatica</name>
    <dbReference type="NCBI Taxonomy" id="2951"/>
    <lineage>
        <taxon>Eukaryota</taxon>
        <taxon>Sar</taxon>
        <taxon>Alveolata</taxon>
        <taxon>Dinophyceae</taxon>
        <taxon>Suessiales</taxon>
        <taxon>Symbiodiniaceae</taxon>
        <taxon>Symbiodinium</taxon>
    </lineage>
</organism>
<feature type="compositionally biased region" description="Low complexity" evidence="1">
    <location>
        <begin position="1062"/>
        <end position="1083"/>
    </location>
</feature>
<feature type="region of interest" description="Disordered" evidence="1">
    <location>
        <begin position="544"/>
        <end position="570"/>
    </location>
</feature>
<name>A0A1Q9CW03_SYMMI</name>
<dbReference type="Proteomes" id="UP000186817">
    <property type="component" value="Unassembled WGS sequence"/>
</dbReference>
<feature type="compositionally biased region" description="Acidic residues" evidence="1">
    <location>
        <begin position="1135"/>
        <end position="1144"/>
    </location>
</feature>